<dbReference type="PROSITE" id="PS00789">
    <property type="entry name" value="CHORISMATE_SYNTHASE_3"/>
    <property type="match status" value="1"/>
</dbReference>
<dbReference type="EMBL" id="CP119900">
    <property type="protein sequence ID" value="WFD21483.1"/>
    <property type="molecule type" value="Genomic_DNA"/>
</dbReference>
<evidence type="ECO:0000256" key="1">
    <source>
        <dbReference type="ARBA" id="ARBA00005044"/>
    </source>
</evidence>
<evidence type="ECO:0000256" key="8">
    <source>
        <dbReference type="PROSITE-ProRule" id="PRU00288"/>
    </source>
</evidence>
<evidence type="ECO:0000256" key="6">
    <source>
        <dbReference type="ARBA" id="ARBA00023141"/>
    </source>
</evidence>
<feature type="compositionally biased region" description="Low complexity" evidence="10">
    <location>
        <begin position="229"/>
        <end position="240"/>
    </location>
</feature>
<protein>
    <recommendedName>
        <fullName evidence="4 9">Chorismate synthase</fullName>
        <ecNumber evidence="4 9">4.2.3.5</ecNumber>
    </recommendedName>
</protein>
<dbReference type="FunFam" id="3.60.150.10:FF:000004">
    <property type="entry name" value="Chorismate synthase"/>
    <property type="match status" value="1"/>
</dbReference>
<dbReference type="HAMAP" id="MF_00300">
    <property type="entry name" value="Chorismate_synth"/>
    <property type="match status" value="1"/>
</dbReference>
<dbReference type="InterPro" id="IPR001164">
    <property type="entry name" value="ArfGAP_dom"/>
</dbReference>
<dbReference type="GO" id="GO:0008652">
    <property type="term" value="P:amino acid biosynthetic process"/>
    <property type="evidence" value="ECO:0007669"/>
    <property type="project" value="UniProtKB-KW"/>
</dbReference>
<keyword evidence="8" id="KW-0863">Zinc-finger</keyword>
<comment type="similarity">
    <text evidence="2 9">Belongs to the chorismate synthase family.</text>
</comment>
<dbReference type="Gene3D" id="3.60.150.10">
    <property type="entry name" value="Chorismate synthase AroC"/>
    <property type="match status" value="1"/>
</dbReference>
<evidence type="ECO:0000256" key="10">
    <source>
        <dbReference type="SAM" id="MobiDB-lite"/>
    </source>
</evidence>
<dbReference type="InterPro" id="IPR037278">
    <property type="entry name" value="ARFGAP/RecO"/>
</dbReference>
<accession>A0AAF0EBT6</accession>
<dbReference type="InterPro" id="IPR020541">
    <property type="entry name" value="Chorismate_synthase_CS"/>
</dbReference>
<dbReference type="PROSITE" id="PS00788">
    <property type="entry name" value="CHORISMATE_SYNTHASE_2"/>
    <property type="match status" value="1"/>
</dbReference>
<dbReference type="GO" id="GO:0009423">
    <property type="term" value="P:chorismate biosynthetic process"/>
    <property type="evidence" value="ECO:0007669"/>
    <property type="project" value="TreeGrafter"/>
</dbReference>
<organism evidence="12 13">
    <name type="scientific">Malassezia equina</name>
    <dbReference type="NCBI Taxonomy" id="1381935"/>
    <lineage>
        <taxon>Eukaryota</taxon>
        <taxon>Fungi</taxon>
        <taxon>Dikarya</taxon>
        <taxon>Basidiomycota</taxon>
        <taxon>Ustilaginomycotina</taxon>
        <taxon>Malasseziomycetes</taxon>
        <taxon>Malasseziales</taxon>
        <taxon>Malasseziaceae</taxon>
        <taxon>Malassezia</taxon>
    </lineage>
</organism>
<dbReference type="CDD" id="cd07304">
    <property type="entry name" value="Chorismate_synthase"/>
    <property type="match status" value="1"/>
</dbReference>
<dbReference type="GO" id="GO:0010181">
    <property type="term" value="F:FMN binding"/>
    <property type="evidence" value="ECO:0007669"/>
    <property type="project" value="TreeGrafter"/>
</dbReference>
<keyword evidence="6 9" id="KW-0057">Aromatic amino acid biosynthesis</keyword>
<comment type="catalytic activity">
    <reaction evidence="9">
        <text>5-O-(1-carboxyvinyl)-3-phosphoshikimate = chorismate + phosphate</text>
        <dbReference type="Rhea" id="RHEA:21020"/>
        <dbReference type="ChEBI" id="CHEBI:29748"/>
        <dbReference type="ChEBI" id="CHEBI:43474"/>
        <dbReference type="ChEBI" id="CHEBI:57701"/>
        <dbReference type="EC" id="4.2.3.5"/>
    </reaction>
</comment>
<evidence type="ECO:0000313" key="13">
    <source>
        <dbReference type="Proteomes" id="UP001214415"/>
    </source>
</evidence>
<dbReference type="Pfam" id="PF01264">
    <property type="entry name" value="Chorismate_synt"/>
    <property type="match status" value="1"/>
</dbReference>
<keyword evidence="7 9" id="KW-0456">Lyase</keyword>
<dbReference type="GO" id="GO:0008270">
    <property type="term" value="F:zinc ion binding"/>
    <property type="evidence" value="ECO:0007669"/>
    <property type="project" value="UniProtKB-KW"/>
</dbReference>
<dbReference type="PANTHER" id="PTHR21085">
    <property type="entry name" value="CHORISMATE SYNTHASE"/>
    <property type="match status" value="1"/>
</dbReference>
<dbReference type="InterPro" id="IPR038508">
    <property type="entry name" value="ArfGAP_dom_sf"/>
</dbReference>
<evidence type="ECO:0000259" key="11">
    <source>
        <dbReference type="PROSITE" id="PS50115"/>
    </source>
</evidence>
<keyword evidence="8" id="KW-0862">Zinc</keyword>
<feature type="domain" description="Arf-GAP" evidence="11">
    <location>
        <begin position="8"/>
        <end position="123"/>
    </location>
</feature>
<feature type="region of interest" description="Disordered" evidence="10">
    <location>
        <begin position="323"/>
        <end position="347"/>
    </location>
</feature>
<dbReference type="Gene3D" id="1.10.220.150">
    <property type="entry name" value="Arf GTPase activating protein"/>
    <property type="match status" value="1"/>
</dbReference>
<feature type="compositionally biased region" description="Low complexity" evidence="10">
    <location>
        <begin position="324"/>
        <end position="338"/>
    </location>
</feature>
<comment type="subunit">
    <text evidence="3">Homotetramer.</text>
</comment>
<dbReference type="SMART" id="SM00105">
    <property type="entry name" value="ArfGap"/>
    <property type="match status" value="1"/>
</dbReference>
<comment type="pathway">
    <text evidence="1 9">Metabolic intermediate biosynthesis; chorismate biosynthesis; chorismate from D-erythrose 4-phosphate and phosphoenolpyruvate: step 7/7.</text>
</comment>
<keyword evidence="13" id="KW-1185">Reference proteome</keyword>
<dbReference type="SUPFAM" id="SSF57863">
    <property type="entry name" value="ArfGap/RecO-like zinc finger"/>
    <property type="match status" value="1"/>
</dbReference>
<evidence type="ECO:0000256" key="9">
    <source>
        <dbReference type="RuleBase" id="RU000605"/>
    </source>
</evidence>
<proteinExistence type="inferred from homology"/>
<evidence type="ECO:0000256" key="7">
    <source>
        <dbReference type="ARBA" id="ARBA00023239"/>
    </source>
</evidence>
<comment type="cofactor">
    <cofactor evidence="9">
        <name>FMNH2</name>
        <dbReference type="ChEBI" id="CHEBI:57618"/>
    </cofactor>
    <text evidence="9">Reduced FMN (FMNH(2)).</text>
</comment>
<feature type="region of interest" description="Disordered" evidence="10">
    <location>
        <begin position="188"/>
        <end position="243"/>
    </location>
</feature>
<keyword evidence="8" id="KW-0479">Metal-binding</keyword>
<gene>
    <name evidence="12" type="primary">ARO2</name>
    <name evidence="12" type="ORF">MEQU1_000135</name>
</gene>
<dbReference type="GO" id="GO:0005096">
    <property type="term" value="F:GTPase activator activity"/>
    <property type="evidence" value="ECO:0007669"/>
    <property type="project" value="InterPro"/>
</dbReference>
<dbReference type="PANTHER" id="PTHR21085:SF0">
    <property type="entry name" value="CHORISMATE SYNTHASE"/>
    <property type="match status" value="1"/>
</dbReference>
<dbReference type="SUPFAM" id="SSF103263">
    <property type="entry name" value="Chorismate synthase, AroC"/>
    <property type="match status" value="1"/>
</dbReference>
<dbReference type="InterPro" id="IPR000453">
    <property type="entry name" value="Chorismate_synth"/>
</dbReference>
<dbReference type="GO" id="GO:0004107">
    <property type="term" value="F:chorismate synthase activity"/>
    <property type="evidence" value="ECO:0007669"/>
    <property type="project" value="UniProtKB-EC"/>
</dbReference>
<dbReference type="NCBIfam" id="NF003793">
    <property type="entry name" value="PRK05382.1"/>
    <property type="match status" value="1"/>
</dbReference>
<feature type="compositionally biased region" description="Low complexity" evidence="10">
    <location>
        <begin position="193"/>
        <end position="212"/>
    </location>
</feature>
<dbReference type="Pfam" id="PF01412">
    <property type="entry name" value="ArfGap"/>
    <property type="match status" value="1"/>
</dbReference>
<evidence type="ECO:0000256" key="5">
    <source>
        <dbReference type="ARBA" id="ARBA00022605"/>
    </source>
</evidence>
<dbReference type="GO" id="GO:0009073">
    <property type="term" value="P:aromatic amino acid family biosynthetic process"/>
    <property type="evidence" value="ECO:0007669"/>
    <property type="project" value="UniProtKB-KW"/>
</dbReference>
<keyword evidence="5 9" id="KW-0028">Amino-acid biosynthesis</keyword>
<dbReference type="PROSITE" id="PS00787">
    <property type="entry name" value="CHORISMATE_SYNTHASE_1"/>
    <property type="match status" value="1"/>
</dbReference>
<reference evidence="12" key="1">
    <citation type="submission" date="2023-03" db="EMBL/GenBank/DDBJ databases">
        <title>Mating type loci evolution in Malassezia.</title>
        <authorList>
            <person name="Coelho M.A."/>
        </authorList>
    </citation>
    <scope>NUCLEOTIDE SEQUENCE</scope>
    <source>
        <strain evidence="12">CBS 12830</strain>
    </source>
</reference>
<evidence type="ECO:0000256" key="2">
    <source>
        <dbReference type="ARBA" id="ARBA00008014"/>
    </source>
</evidence>
<dbReference type="EC" id="4.2.3.5" evidence="4 9"/>
<dbReference type="AlphaFoldDB" id="A0AAF0EBT6"/>
<evidence type="ECO:0000256" key="3">
    <source>
        <dbReference type="ARBA" id="ARBA00011881"/>
    </source>
</evidence>
<dbReference type="Proteomes" id="UP001214415">
    <property type="component" value="Chromosome 1"/>
</dbReference>
<dbReference type="PROSITE" id="PS50115">
    <property type="entry name" value="ARFGAP"/>
    <property type="match status" value="1"/>
</dbReference>
<dbReference type="PRINTS" id="PR00405">
    <property type="entry name" value="REVINTRACTNG"/>
</dbReference>
<evidence type="ECO:0000313" key="12">
    <source>
        <dbReference type="EMBL" id="WFD21483.1"/>
    </source>
</evidence>
<evidence type="ECO:0000256" key="4">
    <source>
        <dbReference type="ARBA" id="ARBA00013036"/>
    </source>
</evidence>
<feature type="compositionally biased region" description="Pro residues" evidence="10">
    <location>
        <begin position="213"/>
        <end position="222"/>
    </location>
</feature>
<dbReference type="NCBIfam" id="TIGR00033">
    <property type="entry name" value="aroC"/>
    <property type="match status" value="1"/>
</dbReference>
<sequence length="900" mass="96463">MASGPPKEQIAEIFKSFKNSHKLNRVCFDCGAKNPTWASATFAVYICLDCSSVHRNMGVHITFVRSTNLDSWTWQQLRLMKVGGNGAASDFFAAHGGSALLAPSTEGKVKYTSQVAQRYKEELHRRAVQDAAGLTLMAPFAIPGATEPVAAAKKPSDMDFFDEWDSVAPVTDVPAAEPAPPIAETSLAEAVQASAPAAEPAAAPRATRATPAAAPPTGPPRPAKTSSIRPGQRPGAARGAGSLGAVRTGAGASLGARPAKLGLGVRKTGAPVDFDEAERRVKLEQEQAIQAAKEAQEKAAKEEREHARMQEQLAQAQKQRATTADAKVAEPAKVPAKPTMKSNTGVDRLGMGFSRLGLAQARTNAALQTKSVKTTSDTEESSYARQNFASQKSISSDQYFQRGGYDPNLSAEAQAHLANFQGKTSISSNQYFGREEEDEGDVSAERDDFAELEASARAYYRKFMSNPDVQQGIETIRAGALKLSQYLEDFSRNGSLATMSSFGTYYRVSTFGESHCKAVGCIVDGVPPGFSVSETDIQRQLTRRRPGQSALTTPRDEKDKVEILSGTEHGVTLGTPVGMMVRNQDQRPHDYTDENLDAIPRPSHADYTYLQKYGVKASSGGGRSSARETIGRVAAGALAEKYLSDVLGIEIVAFVSSVGQVQLPAFQSDNDEEPLSREYLELLNTVTREQVDKETIRCPDPAVAEKMRERLMAAKEKSDSIGGTVTCVIRHVPVGLGEPSFDKFEAKLAHAMLSIPATKGFEIGSGFRGTCVPGSKHNDPFVKKADGSLGTTTNWSGGIQGGISNGENIYFRVAFKPPATISQEQQTARYDGEPGVLENRGRHDPCVVPRAVPIVESMAAFVVMDMYLAQCARTKAASGISPAAVAALPKSMKKHDHPSA</sequence>
<name>A0AAF0EBT6_9BASI</name>
<dbReference type="GO" id="GO:0005829">
    <property type="term" value="C:cytosol"/>
    <property type="evidence" value="ECO:0007669"/>
    <property type="project" value="TreeGrafter"/>
</dbReference>
<dbReference type="CDD" id="cd08831">
    <property type="entry name" value="ArfGap_ArfGap2_3_like"/>
    <property type="match status" value="1"/>
</dbReference>
<dbReference type="InterPro" id="IPR035904">
    <property type="entry name" value="Chorismate_synth_AroC_sf"/>
</dbReference>